<dbReference type="EMBL" id="FWFV01000006">
    <property type="protein sequence ID" value="SLN52161.1"/>
    <property type="molecule type" value="Genomic_DNA"/>
</dbReference>
<dbReference type="Proteomes" id="UP000193870">
    <property type="component" value="Unassembled WGS sequence"/>
</dbReference>
<evidence type="ECO:0000256" key="4">
    <source>
        <dbReference type="SAM" id="SignalP"/>
    </source>
</evidence>
<evidence type="ECO:0000256" key="3">
    <source>
        <dbReference type="ARBA" id="ARBA00022729"/>
    </source>
</evidence>
<dbReference type="InterPro" id="IPR008258">
    <property type="entry name" value="Transglycosylase_SLT_dom_1"/>
</dbReference>
<proteinExistence type="inferred from homology"/>
<organism evidence="6 7">
    <name type="scientific">Palleronia marisminoris</name>
    <dbReference type="NCBI Taxonomy" id="315423"/>
    <lineage>
        <taxon>Bacteria</taxon>
        <taxon>Pseudomonadati</taxon>
        <taxon>Pseudomonadota</taxon>
        <taxon>Alphaproteobacteria</taxon>
        <taxon>Rhodobacterales</taxon>
        <taxon>Roseobacteraceae</taxon>
        <taxon>Palleronia</taxon>
    </lineage>
</organism>
<comment type="similarity">
    <text evidence="2">Belongs to the virb1 family.</text>
</comment>
<evidence type="ECO:0000313" key="7">
    <source>
        <dbReference type="Proteomes" id="UP000193870"/>
    </source>
</evidence>
<dbReference type="Gene3D" id="1.10.530.10">
    <property type="match status" value="1"/>
</dbReference>
<reference evidence="6 7" key="1">
    <citation type="submission" date="2017-03" db="EMBL/GenBank/DDBJ databases">
        <authorList>
            <person name="Afonso C.L."/>
            <person name="Miller P.J."/>
            <person name="Scott M.A."/>
            <person name="Spackman E."/>
            <person name="Goraichik I."/>
            <person name="Dimitrov K.M."/>
            <person name="Suarez D.L."/>
            <person name="Swayne D.E."/>
        </authorList>
    </citation>
    <scope>NUCLEOTIDE SEQUENCE [LARGE SCALE GENOMIC DNA]</scope>
    <source>
        <strain evidence="6 7">CECT 7066</strain>
    </source>
</reference>
<feature type="chain" id="PRO_5011000809" evidence="4">
    <location>
        <begin position="19"/>
        <end position="650"/>
    </location>
</feature>
<dbReference type="PROSITE" id="PS00922">
    <property type="entry name" value="TRANSGLYCOSYLASE"/>
    <property type="match status" value="1"/>
</dbReference>
<keyword evidence="6" id="KW-0456">Lyase</keyword>
<dbReference type="STRING" id="315423.SAMN04488020_106183"/>
<keyword evidence="7" id="KW-1185">Reference proteome</keyword>
<sequence length="650" mass="70900">MRHLLIVTLFAFASPVVAQEAPPDAPGFDVGIAEAIERARAGQWLSAGAAAERAGPVSADIIEWMYLRDGFGDFASALAFLERRPDWPGLARLRAQAEQYLPETPAGPEQAEDVLRFFGDTTPATGRGTVALVNAYRALDRDADAQAETALAWTTRSMTEGAERALLSYYPDMLEPLEEERADRMFWMGESRALTRSADRLDGNAGALVRARSRALGGADPSALAESLPEALRADPGLAYREFRQHIAGGRTSAAERLTLQQSPDNLGDPEAWARARRDMVRDLMREGEDRRAYALAASNGLVEGSDFADLEWLAGYLALTRLDRPEDALAHFQNQNDAVFTPISLGRAWYWIGRAHEALGQAEEAQVAYEEGAKHQTSFYGLLAAEKIGAPVDPALIDAGPSMPLSEASFRTSSVLEAALLLQAAGERDMAEQFFAHLVESLDVEEAATLGDLILELGEPHIAVLVAKRAAQNGIVIPRAYYPVVDLGQESMPVSEALALSIARRESEFDPSVSSHVGAGGLMQLMPGTAQDVTRSLGIGYSRDRLFEDPSYNARLGTAYLAGLERRFGQNPVLVSSGYNAGPGRPLQWMKARGDPREADVDVIDWIEMIPFDETRNYAMRVAESLPVYRARLGNPDERITLTEELKGR</sequence>
<keyword evidence="3 4" id="KW-0732">Signal</keyword>
<feature type="domain" description="Transglycosylase SLT" evidence="5">
    <location>
        <begin position="495"/>
        <end position="597"/>
    </location>
</feature>
<dbReference type="RefSeq" id="WP_085854386.1">
    <property type="nucleotide sequence ID" value="NZ_FOPF01000006.1"/>
</dbReference>
<evidence type="ECO:0000256" key="2">
    <source>
        <dbReference type="ARBA" id="ARBA00009387"/>
    </source>
</evidence>
<accession>A0A1Y5T4J4</accession>
<dbReference type="InterPro" id="IPR008939">
    <property type="entry name" value="Lytic_TGlycosylase_superhlx_U"/>
</dbReference>
<dbReference type="GO" id="GO:0016020">
    <property type="term" value="C:membrane"/>
    <property type="evidence" value="ECO:0007669"/>
    <property type="project" value="InterPro"/>
</dbReference>
<dbReference type="Gene3D" id="1.25.20.10">
    <property type="entry name" value="Bacterial muramidases"/>
    <property type="match status" value="1"/>
</dbReference>
<dbReference type="GO" id="GO:0000270">
    <property type="term" value="P:peptidoglycan metabolic process"/>
    <property type="evidence" value="ECO:0007669"/>
    <property type="project" value="InterPro"/>
</dbReference>
<evidence type="ECO:0000259" key="5">
    <source>
        <dbReference type="Pfam" id="PF01464"/>
    </source>
</evidence>
<dbReference type="Pfam" id="PF01464">
    <property type="entry name" value="SLT"/>
    <property type="match status" value="1"/>
</dbReference>
<dbReference type="PANTHER" id="PTHR37423:SF2">
    <property type="entry name" value="MEMBRANE-BOUND LYTIC MUREIN TRANSGLYCOSYLASE C"/>
    <property type="match status" value="1"/>
</dbReference>
<dbReference type="InterPro" id="IPR023346">
    <property type="entry name" value="Lysozyme-like_dom_sf"/>
</dbReference>
<comment type="similarity">
    <text evidence="1">Belongs to the transglycosylase Slt family.</text>
</comment>
<dbReference type="SUPFAM" id="SSF48435">
    <property type="entry name" value="Bacterial muramidases"/>
    <property type="match status" value="1"/>
</dbReference>
<gene>
    <name evidence="6" type="primary">slt_2</name>
    <name evidence="6" type="ORF">PAM7066_02417</name>
</gene>
<evidence type="ECO:0000256" key="1">
    <source>
        <dbReference type="ARBA" id="ARBA00007734"/>
    </source>
</evidence>
<dbReference type="InterPro" id="IPR000189">
    <property type="entry name" value="Transglyc_AS"/>
</dbReference>
<dbReference type="AlphaFoldDB" id="A0A1Y5T4J4"/>
<feature type="signal peptide" evidence="4">
    <location>
        <begin position="1"/>
        <end position="18"/>
    </location>
</feature>
<dbReference type="GO" id="GO:0004553">
    <property type="term" value="F:hydrolase activity, hydrolyzing O-glycosyl compounds"/>
    <property type="evidence" value="ECO:0007669"/>
    <property type="project" value="InterPro"/>
</dbReference>
<protein>
    <submittedName>
        <fullName evidence="6">Soluble lytic murein transglycosylase</fullName>
        <ecNumber evidence="6">4.2.2.-</ecNumber>
    </submittedName>
</protein>
<name>A0A1Y5T4J4_9RHOB</name>
<dbReference type="EC" id="4.2.2.-" evidence="6"/>
<dbReference type="GO" id="GO:0042597">
    <property type="term" value="C:periplasmic space"/>
    <property type="evidence" value="ECO:0007669"/>
    <property type="project" value="InterPro"/>
</dbReference>
<dbReference type="SUPFAM" id="SSF53955">
    <property type="entry name" value="Lysozyme-like"/>
    <property type="match status" value="1"/>
</dbReference>
<dbReference type="CDD" id="cd13401">
    <property type="entry name" value="Slt70-like"/>
    <property type="match status" value="1"/>
</dbReference>
<dbReference type="PANTHER" id="PTHR37423">
    <property type="entry name" value="SOLUBLE LYTIC MUREIN TRANSGLYCOSYLASE-RELATED"/>
    <property type="match status" value="1"/>
</dbReference>
<evidence type="ECO:0000313" key="6">
    <source>
        <dbReference type="EMBL" id="SLN52161.1"/>
    </source>
</evidence>
<dbReference type="GO" id="GO:0008933">
    <property type="term" value="F:peptidoglycan lytic transglycosylase activity"/>
    <property type="evidence" value="ECO:0007669"/>
    <property type="project" value="InterPro"/>
</dbReference>